<dbReference type="GO" id="GO:0005780">
    <property type="term" value="C:extrinsic component of intraperoxisomal membrane"/>
    <property type="evidence" value="ECO:0007669"/>
    <property type="project" value="InterPro"/>
</dbReference>
<feature type="region of interest" description="Disordered" evidence="6">
    <location>
        <begin position="1"/>
        <end position="31"/>
    </location>
</feature>
<feature type="compositionally biased region" description="Polar residues" evidence="6">
    <location>
        <begin position="304"/>
        <end position="326"/>
    </location>
</feature>
<dbReference type="AlphaFoldDB" id="A0AAJ0CWL8"/>
<comment type="subcellular location">
    <subcellularLocation>
        <location evidence="2">Peroxisome membrane</location>
        <topology evidence="2">Peripheral membrane protein</topology>
    </subcellularLocation>
</comment>
<comment type="similarity">
    <text evidence="3">Belongs to the INP1 family.</text>
</comment>
<evidence type="ECO:0000256" key="1">
    <source>
        <dbReference type="ARBA" id="ARBA00003594"/>
    </source>
</evidence>
<accession>A0AAJ0CWL8</accession>
<proteinExistence type="inferred from homology"/>
<reference evidence="7" key="1">
    <citation type="submission" date="2023-06" db="EMBL/GenBank/DDBJ databases">
        <title>Conoideocrella luteorostrata (Hypocreales: Clavicipitaceae), a potential biocontrol fungus for elongate hemlock scale in United States Christmas tree production areas.</title>
        <authorList>
            <person name="Barrett H."/>
            <person name="Lovett B."/>
            <person name="Macias A.M."/>
            <person name="Stajich J.E."/>
            <person name="Kasson M.T."/>
        </authorList>
    </citation>
    <scope>NUCLEOTIDE SEQUENCE</scope>
    <source>
        <strain evidence="7">ARSEF 14590</strain>
    </source>
</reference>
<evidence type="ECO:0000256" key="2">
    <source>
        <dbReference type="ARBA" id="ARBA00004421"/>
    </source>
</evidence>
<sequence>MESRRIRRQTLAAPDRVSTEPSINQRHRQDQPVVETLYSHQDVKIVSFIATSRRYTDVKNSYSGEDKPSDLSWQSPLERTIAVGAFCVYRAPGSVAFISCGSALQPILPKSQCWRVEQDDSKFVLRIRCPYYWRIELPTSNSEQKAQARQFSNTLDSILLFEKTECPFQRPFAVVIPIAPEVKRKPWTPMLQQDREEESLNPDAKISSNTLAFHQTNSNVVTTSAQSSANSFPTRGYGATAELPDTYFSATQRVQISDLIEREAEHVAHNNISAVPLRSASTYYSTSEYLRTSPARHQQAKEPSVNNPCKPTNDNYPGPDGTSTEFRSVGGRTEPPVQNTLSIYSSYNVFQGLGNREFQQQPKLRYFLGYRGNRSFTSSSQLTSTTTASGQEPEIFGMVSGVECRGSLHNASSNWVLNQATQPSQPPSKRVLQSPNIGVHFDEGEETMSNQHNLPGINRDWSYNCEDACYRLSEIDGDKICSTHHATSTGQEVGPRIGLEMEKASILSGSPGTGEPVEQEEATPILASQSQSVRLARRLPLAAVRKTCNILMGPPGHLAALMLNIAARIYAGEWKGQDTDFVATGRVVPVRWHYSNGEISSWSHE</sequence>
<evidence type="ECO:0000256" key="5">
    <source>
        <dbReference type="ARBA" id="ARBA00023136"/>
    </source>
</evidence>
<name>A0AAJ0CWL8_9HYPO</name>
<keyword evidence="5" id="KW-0472">Membrane</keyword>
<evidence type="ECO:0000313" key="7">
    <source>
        <dbReference type="EMBL" id="KAK2612236.1"/>
    </source>
</evidence>
<comment type="function">
    <text evidence="1">Required for peroxisome inheritance.</text>
</comment>
<protein>
    <recommendedName>
        <fullName evidence="4">Inheritance of peroxisomes protein 1</fullName>
    </recommendedName>
</protein>
<comment type="caution">
    <text evidence="7">The sequence shown here is derived from an EMBL/GenBank/DDBJ whole genome shotgun (WGS) entry which is preliminary data.</text>
</comment>
<gene>
    <name evidence="7" type="ORF">QQS21_001812</name>
</gene>
<feature type="region of interest" description="Disordered" evidence="6">
    <location>
        <begin position="292"/>
        <end position="334"/>
    </location>
</feature>
<evidence type="ECO:0000256" key="6">
    <source>
        <dbReference type="SAM" id="MobiDB-lite"/>
    </source>
</evidence>
<keyword evidence="8" id="KW-1185">Reference proteome</keyword>
<dbReference type="Pfam" id="PF12634">
    <property type="entry name" value="Inp1"/>
    <property type="match status" value="1"/>
</dbReference>
<evidence type="ECO:0000256" key="3">
    <source>
        <dbReference type="ARBA" id="ARBA00010707"/>
    </source>
</evidence>
<organism evidence="7 8">
    <name type="scientific">Conoideocrella luteorostrata</name>
    <dbReference type="NCBI Taxonomy" id="1105319"/>
    <lineage>
        <taxon>Eukaryota</taxon>
        <taxon>Fungi</taxon>
        <taxon>Dikarya</taxon>
        <taxon>Ascomycota</taxon>
        <taxon>Pezizomycotina</taxon>
        <taxon>Sordariomycetes</taxon>
        <taxon>Hypocreomycetidae</taxon>
        <taxon>Hypocreales</taxon>
        <taxon>Clavicipitaceae</taxon>
        <taxon>Conoideocrella</taxon>
    </lineage>
</organism>
<dbReference type="Proteomes" id="UP001251528">
    <property type="component" value="Unassembled WGS sequence"/>
</dbReference>
<dbReference type="InterPro" id="IPR024758">
    <property type="entry name" value="Inp1"/>
</dbReference>
<dbReference type="EMBL" id="JASWJB010000019">
    <property type="protein sequence ID" value="KAK2612236.1"/>
    <property type="molecule type" value="Genomic_DNA"/>
</dbReference>
<evidence type="ECO:0000313" key="8">
    <source>
        <dbReference type="Proteomes" id="UP001251528"/>
    </source>
</evidence>
<evidence type="ECO:0000256" key="4">
    <source>
        <dbReference type="ARBA" id="ARBA00021397"/>
    </source>
</evidence>
<dbReference type="GO" id="GO:0045033">
    <property type="term" value="P:peroxisome inheritance"/>
    <property type="evidence" value="ECO:0007669"/>
    <property type="project" value="InterPro"/>
</dbReference>